<sequence>MSGRPKEYDDQKVIEAAMNVFWDHGYEASGTQALCEETGMGRGSLYHAFGNKQGLYQKALQYYQEMGINRQKDILSSQESPKQKLLNLLNWGIEIDQDPENPRGCLALHSVLERSHKDPQIQSINQQYLLRLELLVKAVITEGVKQAEFPDSTNISTSSKAFLSGYYGLRIMGVTLTDRDFLNEAAYGIISKI</sequence>
<evidence type="ECO:0000313" key="7">
    <source>
        <dbReference type="Proteomes" id="UP000092247"/>
    </source>
</evidence>
<evidence type="ECO:0000313" key="6">
    <source>
        <dbReference type="EMBL" id="OBU06959.1"/>
    </source>
</evidence>
<proteinExistence type="predicted"/>
<gene>
    <name evidence="6" type="ORF">AYY17_19675</name>
</gene>
<dbReference type="SUPFAM" id="SSF48498">
    <property type="entry name" value="Tetracyclin repressor-like, C-terminal domain"/>
    <property type="match status" value="1"/>
</dbReference>
<dbReference type="InterPro" id="IPR001647">
    <property type="entry name" value="HTH_TetR"/>
</dbReference>
<dbReference type="PRINTS" id="PR00455">
    <property type="entry name" value="HTHTETR"/>
</dbReference>
<accession>A0A1B8HCZ9</accession>
<keyword evidence="3" id="KW-0804">Transcription</keyword>
<dbReference type="PANTHER" id="PTHR47506:SF1">
    <property type="entry name" value="HTH-TYPE TRANSCRIPTIONAL REGULATOR YJDC"/>
    <property type="match status" value="1"/>
</dbReference>
<dbReference type="PANTHER" id="PTHR47506">
    <property type="entry name" value="TRANSCRIPTIONAL REGULATORY PROTEIN"/>
    <property type="match status" value="1"/>
</dbReference>
<dbReference type="SUPFAM" id="SSF46689">
    <property type="entry name" value="Homeodomain-like"/>
    <property type="match status" value="1"/>
</dbReference>
<dbReference type="Proteomes" id="UP000092247">
    <property type="component" value="Unassembled WGS sequence"/>
</dbReference>
<dbReference type="InterPro" id="IPR009057">
    <property type="entry name" value="Homeodomain-like_sf"/>
</dbReference>
<dbReference type="GeneID" id="79718989"/>
<dbReference type="InterPro" id="IPR036271">
    <property type="entry name" value="Tet_transcr_reg_TetR-rel_C_sf"/>
</dbReference>
<feature type="domain" description="HTH tetR-type" evidence="5">
    <location>
        <begin position="7"/>
        <end position="67"/>
    </location>
</feature>
<evidence type="ECO:0000256" key="4">
    <source>
        <dbReference type="PROSITE-ProRule" id="PRU00335"/>
    </source>
</evidence>
<dbReference type="Pfam" id="PF00440">
    <property type="entry name" value="TetR_N"/>
    <property type="match status" value="1"/>
</dbReference>
<dbReference type="EMBL" id="LZEX01000014">
    <property type="protein sequence ID" value="OBU06959.1"/>
    <property type="molecule type" value="Genomic_DNA"/>
</dbReference>
<reference evidence="6 7" key="1">
    <citation type="submission" date="2016-06" db="EMBL/GenBank/DDBJ databases">
        <authorList>
            <person name="Kjaerup R.B."/>
            <person name="Dalgaard T.S."/>
            <person name="Juul-Madsen H.R."/>
        </authorList>
    </citation>
    <scope>NUCLEOTIDE SEQUENCE [LARGE SCALE GENOMIC DNA]</scope>
    <source>
        <strain evidence="6 7">GCSL-Mp3</strain>
    </source>
</reference>
<dbReference type="GO" id="GO:0003677">
    <property type="term" value="F:DNA binding"/>
    <property type="evidence" value="ECO:0007669"/>
    <property type="project" value="UniProtKB-UniRule"/>
</dbReference>
<evidence type="ECO:0000259" key="5">
    <source>
        <dbReference type="PROSITE" id="PS50977"/>
    </source>
</evidence>
<organism evidence="6 7">
    <name type="scientific">Morganella psychrotolerans</name>
    <dbReference type="NCBI Taxonomy" id="368603"/>
    <lineage>
        <taxon>Bacteria</taxon>
        <taxon>Pseudomonadati</taxon>
        <taxon>Pseudomonadota</taxon>
        <taxon>Gammaproteobacteria</taxon>
        <taxon>Enterobacterales</taxon>
        <taxon>Morganellaceae</taxon>
        <taxon>Morganella</taxon>
    </lineage>
</organism>
<dbReference type="Gene3D" id="1.10.357.10">
    <property type="entry name" value="Tetracycline Repressor, domain 2"/>
    <property type="match status" value="1"/>
</dbReference>
<evidence type="ECO:0000256" key="3">
    <source>
        <dbReference type="ARBA" id="ARBA00023163"/>
    </source>
</evidence>
<comment type="caution">
    <text evidence="6">The sequence shown here is derived from an EMBL/GenBank/DDBJ whole genome shotgun (WGS) entry which is preliminary data.</text>
</comment>
<evidence type="ECO:0000256" key="1">
    <source>
        <dbReference type="ARBA" id="ARBA00023015"/>
    </source>
</evidence>
<protein>
    <submittedName>
        <fullName evidence="6">TetR family transcriptional regulator</fullName>
    </submittedName>
</protein>
<evidence type="ECO:0000256" key="2">
    <source>
        <dbReference type="ARBA" id="ARBA00023125"/>
    </source>
</evidence>
<dbReference type="AlphaFoldDB" id="A0A1B8HCZ9"/>
<dbReference type="Gene3D" id="1.10.10.60">
    <property type="entry name" value="Homeodomain-like"/>
    <property type="match status" value="1"/>
</dbReference>
<keyword evidence="1" id="KW-0805">Transcription regulation</keyword>
<feature type="DNA-binding region" description="H-T-H motif" evidence="4">
    <location>
        <begin position="30"/>
        <end position="49"/>
    </location>
</feature>
<name>A0A1B8HCZ9_9GAMM</name>
<dbReference type="PROSITE" id="PS50977">
    <property type="entry name" value="HTH_TETR_2"/>
    <property type="match status" value="1"/>
</dbReference>
<dbReference type="RefSeq" id="WP_047781151.1">
    <property type="nucleotide sequence ID" value="NZ_LZEX01000014.1"/>
</dbReference>
<keyword evidence="2 4" id="KW-0238">DNA-binding</keyword>